<dbReference type="PANTHER" id="PTHR45749:SF21">
    <property type="entry name" value="DUF4371 DOMAIN-CONTAINING PROTEIN"/>
    <property type="match status" value="1"/>
</dbReference>
<dbReference type="InterPro" id="IPR008906">
    <property type="entry name" value="HATC_C_dom"/>
</dbReference>
<dbReference type="Pfam" id="PF14291">
    <property type="entry name" value="DUF4371"/>
    <property type="match status" value="1"/>
</dbReference>
<evidence type="ECO:0000313" key="3">
    <source>
        <dbReference type="EMBL" id="CAL8070824.1"/>
    </source>
</evidence>
<dbReference type="Proteomes" id="UP001642540">
    <property type="component" value="Unassembled WGS sequence"/>
</dbReference>
<proteinExistence type="predicted"/>
<evidence type="ECO:0000259" key="2">
    <source>
        <dbReference type="Pfam" id="PF14291"/>
    </source>
</evidence>
<dbReference type="EMBL" id="CAXLJM020000004">
    <property type="protein sequence ID" value="CAL8070824.1"/>
    <property type="molecule type" value="Genomic_DNA"/>
</dbReference>
<comment type="caution">
    <text evidence="3">The sequence shown here is derived from an EMBL/GenBank/DDBJ whole genome shotgun (WGS) entry which is preliminary data.</text>
</comment>
<dbReference type="PANTHER" id="PTHR45749">
    <property type="match status" value="1"/>
</dbReference>
<evidence type="ECO:0000259" key="1">
    <source>
        <dbReference type="Pfam" id="PF05699"/>
    </source>
</evidence>
<sequence>MEKGRVSYMSPKIQNEFISLTARVVRKSIIEAVQERKYFSILFDATPDTSHKEQLSQIIRTVNISTSGCFIEESFIDFIHFDKKKGLEISKIILAKLKSDGIDIKHCRGQGYDNGANMSGIYNGVQAHIKEANEFAVYMPCVAHSLNLVGQNAASKVLPAKLILGQIQSLYVFFSSSTERWNTLKPHVHKMLKSQSLTRWSSKADAVSAICEDFKGILDALQELINSETSNSETLASATAHLHQVSNFRFILGITIWNSILGRINFANVAVQAKEIDIGAAGKHMESLHIWLLEFRKNGYKISLELAKEKALPLGIEEDSGFAYRSTRNRIPARYRDSESVVVEPSQESNISRFEREFFLALVDKLILEFQGRFTSLYRTQEDFGFLWGKTLADSPTEYLEKAAADLALKYNDDLSPEGLVTEIGRLRTAVIPFLKDENLQNLHSTRAIDILNILTRNNLANVLYNCHTAIRIFLTLPVSVASNERSFSKLKLIKNYLRSTMGQERLSDLAILSIEHEKTALLSFDTLIHEFATAKCRRVPI</sequence>
<gene>
    <name evidence="3" type="ORF">ODALV1_LOCUS1447</name>
</gene>
<feature type="domain" description="HAT C-terminal dimerisation" evidence="1">
    <location>
        <begin position="470"/>
        <end position="517"/>
    </location>
</feature>
<protein>
    <recommendedName>
        <fullName evidence="5">Zinc finger MYM-type protein 1</fullName>
    </recommendedName>
</protein>
<dbReference type="InterPro" id="IPR012337">
    <property type="entry name" value="RNaseH-like_sf"/>
</dbReference>
<evidence type="ECO:0000313" key="4">
    <source>
        <dbReference type="Proteomes" id="UP001642540"/>
    </source>
</evidence>
<feature type="domain" description="DUF4371" evidence="2">
    <location>
        <begin position="9"/>
        <end position="124"/>
    </location>
</feature>
<dbReference type="SUPFAM" id="SSF53098">
    <property type="entry name" value="Ribonuclease H-like"/>
    <property type="match status" value="1"/>
</dbReference>
<organism evidence="3 4">
    <name type="scientific">Orchesella dallaii</name>
    <dbReference type="NCBI Taxonomy" id="48710"/>
    <lineage>
        <taxon>Eukaryota</taxon>
        <taxon>Metazoa</taxon>
        <taxon>Ecdysozoa</taxon>
        <taxon>Arthropoda</taxon>
        <taxon>Hexapoda</taxon>
        <taxon>Collembola</taxon>
        <taxon>Entomobryomorpha</taxon>
        <taxon>Entomobryoidea</taxon>
        <taxon>Orchesellidae</taxon>
        <taxon>Orchesellinae</taxon>
        <taxon>Orchesella</taxon>
    </lineage>
</organism>
<dbReference type="InterPro" id="IPR025398">
    <property type="entry name" value="DUF4371"/>
</dbReference>
<reference evidence="3 4" key="1">
    <citation type="submission" date="2024-08" db="EMBL/GenBank/DDBJ databases">
        <authorList>
            <person name="Cucini C."/>
            <person name="Frati F."/>
        </authorList>
    </citation>
    <scope>NUCLEOTIDE SEQUENCE [LARGE SCALE GENOMIC DNA]</scope>
</reference>
<evidence type="ECO:0008006" key="5">
    <source>
        <dbReference type="Google" id="ProtNLM"/>
    </source>
</evidence>
<accession>A0ABP1PQ49</accession>
<dbReference type="Pfam" id="PF05699">
    <property type="entry name" value="Dimer_Tnp_hAT"/>
    <property type="match status" value="1"/>
</dbReference>
<keyword evidence="4" id="KW-1185">Reference proteome</keyword>
<name>A0ABP1PQ49_9HEXA</name>